<proteinExistence type="predicted"/>
<reference evidence="1" key="2">
    <citation type="submission" date="2020-11" db="EMBL/GenBank/DDBJ databases">
        <authorList>
            <person name="McCartney M.A."/>
            <person name="Auch B."/>
            <person name="Kono T."/>
            <person name="Mallez S."/>
            <person name="Becker A."/>
            <person name="Gohl D.M."/>
            <person name="Silverstein K.A.T."/>
            <person name="Koren S."/>
            <person name="Bechman K.B."/>
            <person name="Herman A."/>
            <person name="Abrahante J.E."/>
            <person name="Garbe J."/>
        </authorList>
    </citation>
    <scope>NUCLEOTIDE SEQUENCE</scope>
    <source>
        <strain evidence="1">Duluth1</strain>
        <tissue evidence="1">Whole animal</tissue>
    </source>
</reference>
<evidence type="ECO:0000313" key="2">
    <source>
        <dbReference type="Proteomes" id="UP000828390"/>
    </source>
</evidence>
<sequence>MTTENLLQSWSLHDGLLRHIKAKDCWKQGKLSDSLKDLQRTANVAQRADMYIRVIDNMMKKILDLEL</sequence>
<accession>A0A9D4QKK4</accession>
<dbReference type="Proteomes" id="UP000828390">
    <property type="component" value="Unassembled WGS sequence"/>
</dbReference>
<name>A0A9D4QKK4_DREPO</name>
<dbReference type="EMBL" id="JAIWYP010000004">
    <property type="protein sequence ID" value="KAH3834736.1"/>
    <property type="molecule type" value="Genomic_DNA"/>
</dbReference>
<evidence type="ECO:0000313" key="1">
    <source>
        <dbReference type="EMBL" id="KAH3834736.1"/>
    </source>
</evidence>
<reference evidence="1" key="1">
    <citation type="journal article" date="2019" name="bioRxiv">
        <title>The Genome of the Zebra Mussel, Dreissena polymorpha: A Resource for Invasive Species Research.</title>
        <authorList>
            <person name="McCartney M.A."/>
            <person name="Auch B."/>
            <person name="Kono T."/>
            <person name="Mallez S."/>
            <person name="Zhang Y."/>
            <person name="Obille A."/>
            <person name="Becker A."/>
            <person name="Abrahante J.E."/>
            <person name="Garbe J."/>
            <person name="Badalamenti J.P."/>
            <person name="Herman A."/>
            <person name="Mangelson H."/>
            <person name="Liachko I."/>
            <person name="Sullivan S."/>
            <person name="Sone E.D."/>
            <person name="Koren S."/>
            <person name="Silverstein K.A.T."/>
            <person name="Beckman K.B."/>
            <person name="Gohl D.M."/>
        </authorList>
    </citation>
    <scope>NUCLEOTIDE SEQUENCE</scope>
    <source>
        <strain evidence="1">Duluth1</strain>
        <tissue evidence="1">Whole animal</tissue>
    </source>
</reference>
<protein>
    <submittedName>
        <fullName evidence="1">Uncharacterized protein</fullName>
    </submittedName>
</protein>
<keyword evidence="2" id="KW-1185">Reference proteome</keyword>
<dbReference type="AlphaFoldDB" id="A0A9D4QKK4"/>
<organism evidence="1 2">
    <name type="scientific">Dreissena polymorpha</name>
    <name type="common">Zebra mussel</name>
    <name type="synonym">Mytilus polymorpha</name>
    <dbReference type="NCBI Taxonomy" id="45954"/>
    <lineage>
        <taxon>Eukaryota</taxon>
        <taxon>Metazoa</taxon>
        <taxon>Spiralia</taxon>
        <taxon>Lophotrochozoa</taxon>
        <taxon>Mollusca</taxon>
        <taxon>Bivalvia</taxon>
        <taxon>Autobranchia</taxon>
        <taxon>Heteroconchia</taxon>
        <taxon>Euheterodonta</taxon>
        <taxon>Imparidentia</taxon>
        <taxon>Neoheterodontei</taxon>
        <taxon>Myida</taxon>
        <taxon>Dreissenoidea</taxon>
        <taxon>Dreissenidae</taxon>
        <taxon>Dreissena</taxon>
    </lineage>
</organism>
<gene>
    <name evidence="1" type="ORF">DPMN_108071</name>
</gene>
<comment type="caution">
    <text evidence="1">The sequence shown here is derived from an EMBL/GenBank/DDBJ whole genome shotgun (WGS) entry which is preliminary data.</text>
</comment>